<evidence type="ECO:0000256" key="1">
    <source>
        <dbReference type="SAM" id="MobiDB-lite"/>
    </source>
</evidence>
<feature type="region of interest" description="Disordered" evidence="1">
    <location>
        <begin position="150"/>
        <end position="219"/>
    </location>
</feature>
<evidence type="ECO:0000256" key="3">
    <source>
        <dbReference type="SAM" id="SignalP"/>
    </source>
</evidence>
<dbReference type="AlphaFoldDB" id="A0A979FCR8"/>
<accession>A0A979FCR8</accession>
<gene>
    <name evidence="5" type="primary">si:ch73-248e21.7</name>
</gene>
<dbReference type="GeneID" id="124629128"/>
<dbReference type="Proteomes" id="UP000221080">
    <property type="component" value="Chromosome 2"/>
</dbReference>
<keyword evidence="4" id="KW-1185">Reference proteome</keyword>
<evidence type="ECO:0000256" key="2">
    <source>
        <dbReference type="SAM" id="Phobius"/>
    </source>
</evidence>
<feature type="compositionally biased region" description="Polar residues" evidence="1">
    <location>
        <begin position="158"/>
        <end position="169"/>
    </location>
</feature>
<keyword evidence="2" id="KW-1133">Transmembrane helix</keyword>
<feature type="chain" id="PRO_5039930239" evidence="3">
    <location>
        <begin position="16"/>
        <end position="410"/>
    </location>
</feature>
<keyword evidence="2" id="KW-0812">Transmembrane</keyword>
<feature type="region of interest" description="Disordered" evidence="1">
    <location>
        <begin position="379"/>
        <end position="410"/>
    </location>
</feature>
<dbReference type="RefSeq" id="XP_047017540.2">
    <property type="nucleotide sequence ID" value="XM_047161584.2"/>
</dbReference>
<organism evidence="4 5">
    <name type="scientific">Ictalurus punctatus</name>
    <name type="common">Channel catfish</name>
    <name type="synonym">Silurus punctatus</name>
    <dbReference type="NCBI Taxonomy" id="7998"/>
    <lineage>
        <taxon>Eukaryota</taxon>
        <taxon>Metazoa</taxon>
        <taxon>Chordata</taxon>
        <taxon>Craniata</taxon>
        <taxon>Vertebrata</taxon>
        <taxon>Euteleostomi</taxon>
        <taxon>Actinopterygii</taxon>
        <taxon>Neopterygii</taxon>
        <taxon>Teleostei</taxon>
        <taxon>Ostariophysi</taxon>
        <taxon>Siluriformes</taxon>
        <taxon>Ictaluridae</taxon>
        <taxon>Ictalurus</taxon>
    </lineage>
</organism>
<name>A0A979FCR8_ICTPU</name>
<dbReference type="KEGG" id="ipu:124629128"/>
<feature type="signal peptide" evidence="3">
    <location>
        <begin position="1"/>
        <end position="15"/>
    </location>
</feature>
<reference evidence="4" key="1">
    <citation type="journal article" date="2016" name="Nat. Commun.">
        <title>The channel catfish genome sequence provides insights into the evolution of scale formation in teleosts.</title>
        <authorList>
            <person name="Liu Z."/>
            <person name="Liu S."/>
            <person name="Yao J."/>
            <person name="Bao L."/>
            <person name="Zhang J."/>
            <person name="Li Y."/>
            <person name="Jiang C."/>
            <person name="Sun L."/>
            <person name="Wang R."/>
            <person name="Zhang Y."/>
            <person name="Zhou T."/>
            <person name="Zeng Q."/>
            <person name="Fu Q."/>
            <person name="Gao S."/>
            <person name="Li N."/>
            <person name="Koren S."/>
            <person name="Jiang Y."/>
            <person name="Zimin A."/>
            <person name="Xu P."/>
            <person name="Phillippy A.M."/>
            <person name="Geng X."/>
            <person name="Song L."/>
            <person name="Sun F."/>
            <person name="Li C."/>
            <person name="Wang X."/>
            <person name="Chen A."/>
            <person name="Jin Y."/>
            <person name="Yuan Z."/>
            <person name="Yang Y."/>
            <person name="Tan S."/>
            <person name="Peatman E."/>
            <person name="Lu J."/>
            <person name="Qin Z."/>
            <person name="Dunham R."/>
            <person name="Li Z."/>
            <person name="Sonstegard T."/>
            <person name="Feng J."/>
            <person name="Danzmann R.G."/>
            <person name="Schroeder S."/>
            <person name="Scheffler B."/>
            <person name="Duke M.V."/>
            <person name="Ballard L."/>
            <person name="Kucuktas H."/>
            <person name="Kaltenboeck L."/>
            <person name="Liu H."/>
            <person name="Armbruster J."/>
            <person name="Xie Y."/>
            <person name="Kirby M.L."/>
            <person name="Tian Y."/>
            <person name="Flanagan M.E."/>
            <person name="Mu W."/>
            <person name="Waldbieser G.C."/>
        </authorList>
    </citation>
    <scope>NUCLEOTIDE SEQUENCE [LARGE SCALE GENOMIC DNA]</scope>
    <source>
        <strain evidence="4">SDA103</strain>
    </source>
</reference>
<feature type="region of interest" description="Disordered" evidence="1">
    <location>
        <begin position="25"/>
        <end position="59"/>
    </location>
</feature>
<protein>
    <submittedName>
        <fullName evidence="5">Mucin-2</fullName>
    </submittedName>
</protein>
<feature type="compositionally biased region" description="Polar residues" evidence="1">
    <location>
        <begin position="285"/>
        <end position="294"/>
    </location>
</feature>
<evidence type="ECO:0000313" key="4">
    <source>
        <dbReference type="Proteomes" id="UP000221080"/>
    </source>
</evidence>
<keyword evidence="3" id="KW-0732">Signal</keyword>
<feature type="region of interest" description="Disordered" evidence="1">
    <location>
        <begin position="285"/>
        <end position="366"/>
    </location>
</feature>
<proteinExistence type="predicted"/>
<sequence length="410" mass="43625">MYLLFISLVFSLALGPDVRLLNAEESTSMPSKESTVFPQVTGSRSGENSPTEPEETTMKNMEYDNNNFSTTEGLTTETWNVPQTSDGRTVMSIPELQTTSELQTMSVHLTPEPATIPATVMTTNELTTPAAPSEPTSQPVTEKTTMTNIISTKPPETPSQTIPDTTALSTKPPVFTPTPASVEKVETTDTSPTTMPTPSTTTTITTTTTTTMPTTPLITTMPTTPLITTQGQATNLNLVLSTEGEGSRTGTKWLIIAVIALVIFGILTIFCVTILIKRKQKRSGKQSFGYTNGQRSKKKKGTEDNVWAGPVELGGGDCEAPDEGDVQGEEKKTDGGGEVTGLSTFVPSEENGGVGRPGSPEVGKWEEKEPLLYIDEEATQKGKEAGASGDADVKEAEPNGGETFCLTTAV</sequence>
<feature type="transmembrane region" description="Helical" evidence="2">
    <location>
        <begin position="253"/>
        <end position="276"/>
    </location>
</feature>
<evidence type="ECO:0000313" key="5">
    <source>
        <dbReference type="RefSeq" id="XP_047017540.2"/>
    </source>
</evidence>
<dbReference type="OrthoDB" id="8887577at2759"/>
<reference evidence="5" key="2">
    <citation type="submission" date="2025-08" db="UniProtKB">
        <authorList>
            <consortium name="RefSeq"/>
        </authorList>
    </citation>
    <scope>IDENTIFICATION</scope>
    <source>
        <tissue evidence="5">Blood</tissue>
    </source>
</reference>
<keyword evidence="2" id="KW-0472">Membrane</keyword>
<feature type="compositionally biased region" description="Polar residues" evidence="1">
    <location>
        <begin position="25"/>
        <end position="51"/>
    </location>
</feature>
<feature type="compositionally biased region" description="Low complexity" evidence="1">
    <location>
        <begin position="188"/>
        <end position="219"/>
    </location>
</feature>